<feature type="transmembrane region" description="Helical" evidence="2">
    <location>
        <begin position="252"/>
        <end position="275"/>
    </location>
</feature>
<dbReference type="InterPro" id="IPR036927">
    <property type="entry name" value="Cyt_c_oxase-like_su1_sf"/>
</dbReference>
<evidence type="ECO:0000256" key="1">
    <source>
        <dbReference type="SAM" id="MobiDB-lite"/>
    </source>
</evidence>
<evidence type="ECO:0000313" key="3">
    <source>
        <dbReference type="EMBL" id="MCU4975658.1"/>
    </source>
</evidence>
<organism evidence="3 4">
    <name type="scientific">Natronoglomus mannanivorans</name>
    <dbReference type="NCBI Taxonomy" id="2979990"/>
    <lineage>
        <taxon>Archaea</taxon>
        <taxon>Methanobacteriati</taxon>
        <taxon>Methanobacteriota</taxon>
        <taxon>Stenosarchaea group</taxon>
        <taxon>Halobacteria</taxon>
        <taxon>Halobacteriales</taxon>
        <taxon>Natrialbaceae</taxon>
        <taxon>Natronoglomus</taxon>
    </lineage>
</organism>
<feature type="transmembrane region" description="Helical" evidence="2">
    <location>
        <begin position="186"/>
        <end position="206"/>
    </location>
</feature>
<reference evidence="3 4" key="1">
    <citation type="submission" date="2022-09" db="EMBL/GenBank/DDBJ databases">
        <title>Enrichment on poylsaccharides allowed isolation of novel metabolic and taxonomic groups of Haloarchaea.</title>
        <authorList>
            <person name="Sorokin D.Y."/>
            <person name="Elcheninov A.G."/>
            <person name="Khizhniak T.V."/>
            <person name="Kolganova T.V."/>
            <person name="Kublanov I.V."/>
        </authorList>
    </citation>
    <scope>NUCLEOTIDE SEQUENCE [LARGE SCALE GENOMIC DNA]</scope>
    <source>
        <strain evidence="3 4">AArc-m2/3/4</strain>
    </source>
</reference>
<protein>
    <submittedName>
        <fullName evidence="3">Cbb3-type cytochrome c oxidase subunit I</fullName>
    </submittedName>
</protein>
<name>A0ABT2QL49_9EURY</name>
<dbReference type="EMBL" id="JAOPKB010000022">
    <property type="protein sequence ID" value="MCU4975658.1"/>
    <property type="molecule type" value="Genomic_DNA"/>
</dbReference>
<dbReference type="Gene3D" id="1.20.210.10">
    <property type="entry name" value="Cytochrome c oxidase-like, subunit I domain"/>
    <property type="match status" value="1"/>
</dbReference>
<feature type="region of interest" description="Disordered" evidence="1">
    <location>
        <begin position="443"/>
        <end position="466"/>
    </location>
</feature>
<proteinExistence type="predicted"/>
<evidence type="ECO:0000313" key="4">
    <source>
        <dbReference type="Proteomes" id="UP001320972"/>
    </source>
</evidence>
<feature type="transmembrane region" description="Helical" evidence="2">
    <location>
        <begin position="117"/>
        <end position="137"/>
    </location>
</feature>
<gene>
    <name evidence="3" type="ORF">OB955_23510</name>
</gene>
<feature type="transmembrane region" description="Helical" evidence="2">
    <location>
        <begin position="149"/>
        <end position="166"/>
    </location>
</feature>
<accession>A0ABT2QL49</accession>
<feature type="transmembrane region" description="Helical" evidence="2">
    <location>
        <begin position="401"/>
        <end position="419"/>
    </location>
</feature>
<evidence type="ECO:0000256" key="2">
    <source>
        <dbReference type="SAM" id="Phobius"/>
    </source>
</evidence>
<dbReference type="RefSeq" id="WP_338009310.1">
    <property type="nucleotide sequence ID" value="NZ_JAOPKB010000022.1"/>
</dbReference>
<comment type="caution">
    <text evidence="3">The sequence shown here is derived from an EMBL/GenBank/DDBJ whole genome shotgun (WGS) entry which is preliminary data.</text>
</comment>
<keyword evidence="2" id="KW-0812">Transmembrane</keyword>
<sequence>MHTLPGGLRTDQQPPTAIPLRHFVVALAFLVTAIGMGLVSLAASLPGLARPATLHALLLGWICLTIMGAMTQFVPVWSGVTLHSRRLATAQLWLVTVGLAGFVWLLLAGALEFVPLFATLILAGLWTFVYNVGRTLARSRPFDFTERHFAVALCSFAVVAPLGYALALDFTMGVFDSVALTRTDVILLHATLALFGGVLPTIVGALSQLGKMFTQATLEPIDESLQTLETITLPTGALLLAVGRGFDVVLVARVGALAVLVGAAAFAVVVVRLLVRATADSSPMTARYWIVAVSLASWIALTATAWWAEPIGYGTLFGHPDATVLLVVGVFGFVVVGTLYHIVPFIIWHDRYSDRLGFEPVPMIDDLYSSRLERVDFWTSVVGLSGIAVSSLLSVPSEVGIAGGSLLAIGFALFVVNMLRTIHRHGPGGLGGVLISSIPSTTAARASSDSSGEIDDPVDESGQTSD</sequence>
<keyword evidence="2" id="KW-1133">Transmembrane helix</keyword>
<keyword evidence="4" id="KW-1185">Reference proteome</keyword>
<feature type="transmembrane region" description="Helical" evidence="2">
    <location>
        <begin position="92"/>
        <end position="111"/>
    </location>
</feature>
<dbReference type="Proteomes" id="UP001320972">
    <property type="component" value="Unassembled WGS sequence"/>
</dbReference>
<feature type="transmembrane region" description="Helical" evidence="2">
    <location>
        <begin position="57"/>
        <end position="80"/>
    </location>
</feature>
<keyword evidence="2" id="KW-0472">Membrane</keyword>
<feature type="transmembrane region" description="Helical" evidence="2">
    <location>
        <begin position="287"/>
        <end position="308"/>
    </location>
</feature>
<feature type="transmembrane region" description="Helical" evidence="2">
    <location>
        <begin position="323"/>
        <end position="348"/>
    </location>
</feature>
<dbReference type="SUPFAM" id="SSF81442">
    <property type="entry name" value="Cytochrome c oxidase subunit I-like"/>
    <property type="match status" value="1"/>
</dbReference>
<feature type="transmembrane region" description="Helical" evidence="2">
    <location>
        <begin position="23"/>
        <end position="45"/>
    </location>
</feature>